<evidence type="ECO:0000256" key="5">
    <source>
        <dbReference type="ARBA" id="ARBA00020555"/>
    </source>
</evidence>
<comment type="similarity">
    <text evidence="3 7">Belongs to the metallo-dependent hydrolases superfamily. Uronate isomerase family.</text>
</comment>
<proteinExistence type="inferred from homology"/>
<dbReference type="GO" id="GO:0008880">
    <property type="term" value="F:glucuronate isomerase activity"/>
    <property type="evidence" value="ECO:0007669"/>
    <property type="project" value="UniProtKB-UniRule"/>
</dbReference>
<evidence type="ECO:0000256" key="4">
    <source>
        <dbReference type="ARBA" id="ARBA00012546"/>
    </source>
</evidence>
<dbReference type="AlphaFoldDB" id="A0A9D1MU80"/>
<dbReference type="SUPFAM" id="SSF51556">
    <property type="entry name" value="Metallo-dependent hydrolases"/>
    <property type="match status" value="1"/>
</dbReference>
<dbReference type="EMBL" id="DVNM01000012">
    <property type="protein sequence ID" value="HIU68744.1"/>
    <property type="molecule type" value="Genomic_DNA"/>
</dbReference>
<gene>
    <name evidence="7 8" type="primary">uxaC</name>
    <name evidence="8" type="ORF">IAD23_02150</name>
</gene>
<evidence type="ECO:0000256" key="6">
    <source>
        <dbReference type="ARBA" id="ARBA00023235"/>
    </source>
</evidence>
<evidence type="ECO:0000256" key="3">
    <source>
        <dbReference type="ARBA" id="ARBA00008397"/>
    </source>
</evidence>
<dbReference type="InterPro" id="IPR032466">
    <property type="entry name" value="Metal_Hydrolase"/>
</dbReference>
<dbReference type="InterPro" id="IPR003766">
    <property type="entry name" value="Uronate_isomerase"/>
</dbReference>
<evidence type="ECO:0000313" key="9">
    <source>
        <dbReference type="Proteomes" id="UP000824125"/>
    </source>
</evidence>
<reference evidence="8" key="1">
    <citation type="submission" date="2020-10" db="EMBL/GenBank/DDBJ databases">
        <authorList>
            <person name="Gilroy R."/>
        </authorList>
    </citation>
    <scope>NUCLEOTIDE SEQUENCE</scope>
    <source>
        <strain evidence="8">CHK176-6737</strain>
    </source>
</reference>
<dbReference type="GO" id="GO:0019698">
    <property type="term" value="P:D-galacturonate catabolic process"/>
    <property type="evidence" value="ECO:0007669"/>
    <property type="project" value="TreeGrafter"/>
</dbReference>
<evidence type="ECO:0000313" key="8">
    <source>
        <dbReference type="EMBL" id="HIU68744.1"/>
    </source>
</evidence>
<dbReference type="PANTHER" id="PTHR30068">
    <property type="entry name" value="URONATE ISOMERASE"/>
    <property type="match status" value="1"/>
</dbReference>
<evidence type="ECO:0000256" key="1">
    <source>
        <dbReference type="ARBA" id="ARBA00001165"/>
    </source>
</evidence>
<dbReference type="Proteomes" id="UP000824125">
    <property type="component" value="Unassembled WGS sequence"/>
</dbReference>
<reference evidence="8" key="2">
    <citation type="journal article" date="2021" name="PeerJ">
        <title>Extensive microbial diversity within the chicken gut microbiome revealed by metagenomics and culture.</title>
        <authorList>
            <person name="Gilroy R."/>
            <person name="Ravi A."/>
            <person name="Getino M."/>
            <person name="Pursley I."/>
            <person name="Horton D.L."/>
            <person name="Alikhan N.F."/>
            <person name="Baker D."/>
            <person name="Gharbi K."/>
            <person name="Hall N."/>
            <person name="Watson M."/>
            <person name="Adriaenssens E.M."/>
            <person name="Foster-Nyarko E."/>
            <person name="Jarju S."/>
            <person name="Secka A."/>
            <person name="Antonio M."/>
            <person name="Oren A."/>
            <person name="Chaudhuri R.R."/>
            <person name="La Ragione R."/>
            <person name="Hildebrand F."/>
            <person name="Pallen M.J."/>
        </authorList>
    </citation>
    <scope>NUCLEOTIDE SEQUENCE</scope>
    <source>
        <strain evidence="8">CHK176-6737</strain>
    </source>
</reference>
<dbReference type="Gene3D" id="1.10.2020.10">
    <property type="entry name" value="uronate isomerase, domain 2, chain A"/>
    <property type="match status" value="1"/>
</dbReference>
<dbReference type="HAMAP" id="MF_00675">
    <property type="entry name" value="UxaC"/>
    <property type="match status" value="1"/>
</dbReference>
<organism evidence="8 9">
    <name type="scientific">Candidatus Scybalenecus merdavium</name>
    <dbReference type="NCBI Taxonomy" id="2840939"/>
    <lineage>
        <taxon>Bacteria</taxon>
        <taxon>Bacillati</taxon>
        <taxon>Bacillota</taxon>
        <taxon>Clostridia</taxon>
        <taxon>Eubacteriales</taxon>
        <taxon>Oscillospiraceae</taxon>
        <taxon>Oscillospiraceae incertae sedis</taxon>
        <taxon>Candidatus Scybalenecus</taxon>
    </lineage>
</organism>
<accession>A0A9D1MU80</accession>
<protein>
    <recommendedName>
        <fullName evidence="5 7">Uronate isomerase</fullName>
        <ecNumber evidence="4 7">5.3.1.12</ecNumber>
    </recommendedName>
    <alternativeName>
        <fullName evidence="7">Glucuronate isomerase</fullName>
    </alternativeName>
    <alternativeName>
        <fullName evidence="7">Uronic isomerase</fullName>
    </alternativeName>
</protein>
<comment type="pathway">
    <text evidence="2 7">Carbohydrate metabolism; pentose and glucuronate interconversion.</text>
</comment>
<comment type="catalytic activity">
    <reaction evidence="1 7">
        <text>D-glucuronate = D-fructuronate</text>
        <dbReference type="Rhea" id="RHEA:13049"/>
        <dbReference type="ChEBI" id="CHEBI:58720"/>
        <dbReference type="ChEBI" id="CHEBI:59863"/>
        <dbReference type="EC" id="5.3.1.12"/>
    </reaction>
</comment>
<dbReference type="Pfam" id="PF02614">
    <property type="entry name" value="UxaC"/>
    <property type="match status" value="1"/>
</dbReference>
<dbReference type="EC" id="5.3.1.12" evidence="4 7"/>
<comment type="caution">
    <text evidence="8">The sequence shown here is derived from an EMBL/GenBank/DDBJ whole genome shotgun (WGS) entry which is preliminary data.</text>
</comment>
<dbReference type="PANTHER" id="PTHR30068:SF4">
    <property type="entry name" value="URONATE ISOMERASE"/>
    <property type="match status" value="1"/>
</dbReference>
<keyword evidence="6 7" id="KW-0413">Isomerase</keyword>
<comment type="catalytic activity">
    <reaction evidence="7">
        <text>aldehydo-D-galacturonate = keto-D-tagaturonate</text>
        <dbReference type="Rhea" id="RHEA:27702"/>
        <dbReference type="ChEBI" id="CHEBI:12952"/>
        <dbReference type="ChEBI" id="CHEBI:17886"/>
    </reaction>
</comment>
<name>A0A9D1MU80_9FIRM</name>
<evidence type="ECO:0000256" key="2">
    <source>
        <dbReference type="ARBA" id="ARBA00004892"/>
    </source>
</evidence>
<dbReference type="Gene3D" id="3.20.20.140">
    <property type="entry name" value="Metal-dependent hydrolases"/>
    <property type="match status" value="1"/>
</dbReference>
<dbReference type="GO" id="GO:0042840">
    <property type="term" value="P:D-glucuronate catabolic process"/>
    <property type="evidence" value="ECO:0007669"/>
    <property type="project" value="TreeGrafter"/>
</dbReference>
<dbReference type="NCBIfam" id="NF002794">
    <property type="entry name" value="PRK02925.1"/>
    <property type="match status" value="1"/>
</dbReference>
<sequence length="474" mass="54037">MQNFMDVDFLLDTPCAKKLFHDVAEHMPICDYHCHLSPKEIYENRPPADISELWLSGDHYKWRAMRSCGISEDYCTGSKSGREKFEKFAYTLQYAIGNPLYHWAHLELKKYFGVDTPLNAQTADEVYDRANAAIASGDFRPRTLIQKSNVKVICTTDDPVDSLEYHRLLQQLPDFDCRVLPTFRPDKALGVQQSGFASYAAQLGAVCGFEIKTTDDMIQALLLRIDHFHSLGCRLSDHAFDCPPYAEPLESAADERAHTDIVLQKALRGERVTDAEADRYRLAVMQAIGARYHQLGWTMAIHIGAMRNNNSRMFARLGPDTGFDSIGDREIAYSLSRFLDSLDKNGNLPKTILFNLNAKDNDVLATMLGNFQGTEAESKIQYGPAWWFLDTIDGMTAQLKTLGNLGILGKFVGMETDSRSFTSYARHDYFRRILCRVIGRWVEDGWFENNEPLLEEIVRGICFDNAMRYFQFEK</sequence>
<evidence type="ECO:0000256" key="7">
    <source>
        <dbReference type="HAMAP-Rule" id="MF_00675"/>
    </source>
</evidence>